<dbReference type="InterPro" id="IPR000834">
    <property type="entry name" value="Peptidase_M14"/>
</dbReference>
<dbReference type="AlphaFoldDB" id="A0A926RXU2"/>
<dbReference type="GO" id="GO:0008270">
    <property type="term" value="F:zinc ion binding"/>
    <property type="evidence" value="ECO:0007669"/>
    <property type="project" value="InterPro"/>
</dbReference>
<keyword evidence="5" id="KW-0645">Protease</keyword>
<accession>A0A926RXU2</accession>
<dbReference type="SUPFAM" id="SSF53187">
    <property type="entry name" value="Zn-dependent exopeptidases"/>
    <property type="match status" value="1"/>
</dbReference>
<feature type="chain" id="PRO_5038034146" evidence="11">
    <location>
        <begin position="27"/>
        <end position="549"/>
    </location>
</feature>
<proteinExistence type="inferred from homology"/>
<feature type="domain" description="Peptidase M14" evidence="12">
    <location>
        <begin position="63"/>
        <end position="343"/>
    </location>
</feature>
<evidence type="ECO:0000313" key="13">
    <source>
        <dbReference type="EMBL" id="MBD1380507.1"/>
    </source>
</evidence>
<dbReference type="RefSeq" id="WP_191158101.1">
    <property type="nucleotide sequence ID" value="NZ_JACXAI010000010.1"/>
</dbReference>
<evidence type="ECO:0000256" key="10">
    <source>
        <dbReference type="PROSITE-ProRule" id="PRU01379"/>
    </source>
</evidence>
<name>A0A926RXU2_9BACI</name>
<keyword evidence="7" id="KW-0378">Hydrolase</keyword>
<keyword evidence="4" id="KW-0964">Secreted</keyword>
<organism evidence="13 14">
    <name type="scientific">Metabacillus arenae</name>
    <dbReference type="NCBI Taxonomy" id="2771434"/>
    <lineage>
        <taxon>Bacteria</taxon>
        <taxon>Bacillati</taxon>
        <taxon>Bacillota</taxon>
        <taxon>Bacilli</taxon>
        <taxon>Bacillales</taxon>
        <taxon>Bacillaceae</taxon>
        <taxon>Metabacillus</taxon>
    </lineage>
</organism>
<dbReference type="CDD" id="cd06242">
    <property type="entry name" value="M14-like"/>
    <property type="match status" value="1"/>
</dbReference>
<evidence type="ECO:0000259" key="12">
    <source>
        <dbReference type="PROSITE" id="PS52035"/>
    </source>
</evidence>
<gene>
    <name evidence="13" type="ORF">IC621_09720</name>
</gene>
<evidence type="ECO:0000313" key="14">
    <source>
        <dbReference type="Proteomes" id="UP000626844"/>
    </source>
</evidence>
<evidence type="ECO:0000256" key="6">
    <source>
        <dbReference type="ARBA" id="ARBA00022729"/>
    </source>
</evidence>
<comment type="cofactor">
    <cofactor evidence="1">
        <name>Zn(2+)</name>
        <dbReference type="ChEBI" id="CHEBI:29105"/>
    </cofactor>
</comment>
<evidence type="ECO:0000256" key="9">
    <source>
        <dbReference type="ARBA" id="ARBA00023180"/>
    </source>
</evidence>
<protein>
    <submittedName>
        <fullName evidence="13">Peptidase M14</fullName>
    </submittedName>
</protein>
<feature type="active site" description="Proton donor/acceptor" evidence="10">
    <location>
        <position position="314"/>
    </location>
</feature>
<dbReference type="PANTHER" id="PTHR11705">
    <property type="entry name" value="PROTEASE FAMILY M14 CARBOXYPEPTIDASE A,B"/>
    <property type="match status" value="1"/>
</dbReference>
<comment type="caution">
    <text evidence="13">The sequence shown here is derived from an EMBL/GenBank/DDBJ whole genome shotgun (WGS) entry which is preliminary data.</text>
</comment>
<feature type="signal peptide" evidence="11">
    <location>
        <begin position="1"/>
        <end position="26"/>
    </location>
</feature>
<dbReference type="PROSITE" id="PS52035">
    <property type="entry name" value="PEPTIDASE_M14"/>
    <property type="match status" value="1"/>
</dbReference>
<dbReference type="Pfam" id="PF00246">
    <property type="entry name" value="Peptidase_M14"/>
    <property type="match status" value="1"/>
</dbReference>
<keyword evidence="8" id="KW-0843">Virulence</keyword>
<evidence type="ECO:0000256" key="8">
    <source>
        <dbReference type="ARBA" id="ARBA00023026"/>
    </source>
</evidence>
<dbReference type="Proteomes" id="UP000626844">
    <property type="component" value="Unassembled WGS sequence"/>
</dbReference>
<dbReference type="SMART" id="SM00631">
    <property type="entry name" value="Zn_pept"/>
    <property type="match status" value="1"/>
</dbReference>
<dbReference type="PANTHER" id="PTHR11705:SF83">
    <property type="entry name" value="INACTIVE METALLOCARBOXYPEPTIDASE ECM14"/>
    <property type="match status" value="1"/>
</dbReference>
<dbReference type="GO" id="GO:0004181">
    <property type="term" value="F:metallocarboxypeptidase activity"/>
    <property type="evidence" value="ECO:0007669"/>
    <property type="project" value="InterPro"/>
</dbReference>
<comment type="subcellular location">
    <subcellularLocation>
        <location evidence="2">Secreted</location>
    </subcellularLocation>
</comment>
<evidence type="ECO:0000256" key="5">
    <source>
        <dbReference type="ARBA" id="ARBA00022670"/>
    </source>
</evidence>
<dbReference type="GO" id="GO:0005615">
    <property type="term" value="C:extracellular space"/>
    <property type="evidence" value="ECO:0007669"/>
    <property type="project" value="TreeGrafter"/>
</dbReference>
<evidence type="ECO:0000256" key="2">
    <source>
        <dbReference type="ARBA" id="ARBA00004613"/>
    </source>
</evidence>
<evidence type="ECO:0000256" key="3">
    <source>
        <dbReference type="ARBA" id="ARBA00005988"/>
    </source>
</evidence>
<keyword evidence="6 11" id="KW-0732">Signal</keyword>
<keyword evidence="14" id="KW-1185">Reference proteome</keyword>
<sequence length="549" mass="61292">MKKVLKKSTLPILLSASFLLAPIAQAETPYYGKSYSQPEQVKSLYPEIEVSDDTPAFTREGEAFTSQEEMLAYIEKLDSKSPYLTVKTIGKSQEGREIPALYFTKDKEIKSSFLSRKPIVWVQSQIHGNEPASGESILAIANRLTGDLGDEVLDEINIIVVPRVNPDGSYGFKRQLANGLDGNRDHVKLESPEVQAVHEEFNRYSPEVVIDAHEYSVYSSAFDSFGDEGLLKYHDILLQSGRNLNIPKKIRSLSDRLFVNPTIKELESNGYSGEIYYTSGLDDDGDIEVIEGSTESRIGRNSFGLHPSFSFLVESRGIGIGREDFARRVNAQISTHEKLLRQTADHARQVKSLVTVERAKLIKKGLVPNDNDQIIVNSENKEIPNQTLEMVDIASGTVQDIPVTYFSATDAKPLLTRERPTAYLVKPGNEEVAAKLKKQGVKGFKLPKDLKLPAEAFTVTSRENTGEYEGKQLVEVQTELVKKEVVFPKGSYIFLTAQVQSNLLSLSLEPESVDSYVTFGYIPSKVGEELPVYRFSIDPKKSKMKSFMN</sequence>
<evidence type="ECO:0000256" key="11">
    <source>
        <dbReference type="SAM" id="SignalP"/>
    </source>
</evidence>
<evidence type="ECO:0000256" key="4">
    <source>
        <dbReference type="ARBA" id="ARBA00022525"/>
    </source>
</evidence>
<dbReference type="GO" id="GO:0006508">
    <property type="term" value="P:proteolysis"/>
    <property type="evidence" value="ECO:0007669"/>
    <property type="project" value="UniProtKB-KW"/>
</dbReference>
<dbReference type="Gene3D" id="3.40.630.10">
    <property type="entry name" value="Zn peptidases"/>
    <property type="match status" value="1"/>
</dbReference>
<keyword evidence="9" id="KW-0325">Glycoprotein</keyword>
<evidence type="ECO:0000256" key="7">
    <source>
        <dbReference type="ARBA" id="ARBA00022801"/>
    </source>
</evidence>
<reference evidence="13" key="1">
    <citation type="submission" date="2020-09" db="EMBL/GenBank/DDBJ databases">
        <title>A novel bacterium of genus Bacillus, isolated from South China Sea.</title>
        <authorList>
            <person name="Huang H."/>
            <person name="Mo K."/>
            <person name="Hu Y."/>
        </authorList>
    </citation>
    <scope>NUCLEOTIDE SEQUENCE</scope>
    <source>
        <strain evidence="13">IB182487</strain>
    </source>
</reference>
<comment type="similarity">
    <text evidence="3 10">Belongs to the peptidase M14 family.</text>
</comment>
<dbReference type="EMBL" id="JACXAI010000010">
    <property type="protein sequence ID" value="MBD1380507.1"/>
    <property type="molecule type" value="Genomic_DNA"/>
</dbReference>
<evidence type="ECO:0000256" key="1">
    <source>
        <dbReference type="ARBA" id="ARBA00001947"/>
    </source>
</evidence>